<reference evidence="8 9" key="1">
    <citation type="submission" date="2019-03" db="EMBL/GenBank/DDBJ databases">
        <title>Genomic Encyclopedia of Type Strains, Phase IV (KMG-IV): sequencing the most valuable type-strain genomes for metagenomic binning, comparative biology and taxonomic classification.</title>
        <authorList>
            <person name="Goeker M."/>
        </authorList>
    </citation>
    <scope>NUCLEOTIDE SEQUENCE [LARGE SCALE GENOMIC DNA]</scope>
    <source>
        <strain evidence="8 9">DSM 24591</strain>
    </source>
</reference>
<dbReference type="AlphaFoldDB" id="A0A4R3LMG6"/>
<dbReference type="EMBL" id="SMAJ01000024">
    <property type="protein sequence ID" value="TCT01502.1"/>
    <property type="molecule type" value="Genomic_DNA"/>
</dbReference>
<feature type="transmembrane region" description="Helical" evidence="7">
    <location>
        <begin position="107"/>
        <end position="127"/>
    </location>
</feature>
<dbReference type="Pfam" id="PF07681">
    <property type="entry name" value="DoxX"/>
    <property type="match status" value="1"/>
</dbReference>
<dbReference type="InterPro" id="IPR032808">
    <property type="entry name" value="DoxX"/>
</dbReference>
<sequence>MSKGNCQMWSSYAQAALRVVSAYAFMLHGAAKLLHVPHVAGYDNLQLFSLIGLAGVIELVFGGLLLIGLFTRVAAIIMSGEMAVAYFMAHASRGNPLFPFMNGGEAAVLYCFIFLFLAVAGGGACSIDRLRGARW</sequence>
<dbReference type="PANTHER" id="PTHR33452">
    <property type="entry name" value="OXIDOREDUCTASE CATD-RELATED"/>
    <property type="match status" value="1"/>
</dbReference>
<dbReference type="PANTHER" id="PTHR33452:SF4">
    <property type="entry name" value="BLL4328 PROTEIN"/>
    <property type="match status" value="1"/>
</dbReference>
<evidence type="ECO:0000256" key="5">
    <source>
        <dbReference type="ARBA" id="ARBA00022989"/>
    </source>
</evidence>
<dbReference type="RefSeq" id="WP_425012934.1">
    <property type="nucleotide sequence ID" value="NZ_SMAJ01000024.1"/>
</dbReference>
<keyword evidence="6 7" id="KW-0472">Membrane</keyword>
<feature type="transmembrane region" description="Helical" evidence="7">
    <location>
        <begin position="12"/>
        <end position="35"/>
    </location>
</feature>
<keyword evidence="5 7" id="KW-1133">Transmembrane helix</keyword>
<dbReference type="InterPro" id="IPR051907">
    <property type="entry name" value="DoxX-like_oxidoreductase"/>
</dbReference>
<evidence type="ECO:0000313" key="8">
    <source>
        <dbReference type="EMBL" id="TCT01502.1"/>
    </source>
</evidence>
<evidence type="ECO:0000313" key="9">
    <source>
        <dbReference type="Proteomes" id="UP000295525"/>
    </source>
</evidence>
<keyword evidence="3" id="KW-1003">Cell membrane</keyword>
<dbReference type="GO" id="GO:0005886">
    <property type="term" value="C:plasma membrane"/>
    <property type="evidence" value="ECO:0007669"/>
    <property type="project" value="UniProtKB-SubCell"/>
</dbReference>
<dbReference type="Proteomes" id="UP000295525">
    <property type="component" value="Unassembled WGS sequence"/>
</dbReference>
<comment type="caution">
    <text evidence="8">The sequence shown here is derived from an EMBL/GenBank/DDBJ whole genome shotgun (WGS) entry which is preliminary data.</text>
</comment>
<keyword evidence="4 7" id="KW-0812">Transmembrane</keyword>
<gene>
    <name evidence="8" type="ORF">EDC26_12438</name>
</gene>
<keyword evidence="9" id="KW-1185">Reference proteome</keyword>
<feature type="transmembrane region" description="Helical" evidence="7">
    <location>
        <begin position="73"/>
        <end position="92"/>
    </location>
</feature>
<evidence type="ECO:0000256" key="2">
    <source>
        <dbReference type="ARBA" id="ARBA00006679"/>
    </source>
</evidence>
<name>A0A4R3LMG6_9BURK</name>
<protein>
    <submittedName>
        <fullName evidence="8">Putative oxidoreductase</fullName>
    </submittedName>
</protein>
<comment type="subcellular location">
    <subcellularLocation>
        <location evidence="1">Cell membrane</location>
        <topology evidence="1">Multi-pass membrane protein</topology>
    </subcellularLocation>
</comment>
<evidence type="ECO:0000256" key="3">
    <source>
        <dbReference type="ARBA" id="ARBA00022475"/>
    </source>
</evidence>
<evidence type="ECO:0000256" key="7">
    <source>
        <dbReference type="SAM" id="Phobius"/>
    </source>
</evidence>
<proteinExistence type="inferred from homology"/>
<evidence type="ECO:0000256" key="4">
    <source>
        <dbReference type="ARBA" id="ARBA00022692"/>
    </source>
</evidence>
<feature type="transmembrane region" description="Helical" evidence="7">
    <location>
        <begin position="47"/>
        <end position="66"/>
    </location>
</feature>
<organism evidence="8 9">
    <name type="scientific">Paralcaligenes ureilyticus</name>
    <dbReference type="NCBI Taxonomy" id="627131"/>
    <lineage>
        <taxon>Bacteria</taxon>
        <taxon>Pseudomonadati</taxon>
        <taxon>Pseudomonadota</taxon>
        <taxon>Betaproteobacteria</taxon>
        <taxon>Burkholderiales</taxon>
        <taxon>Alcaligenaceae</taxon>
        <taxon>Paralcaligenes</taxon>
    </lineage>
</organism>
<accession>A0A4R3LMG6</accession>
<comment type="similarity">
    <text evidence="2">Belongs to the DoxX family.</text>
</comment>
<evidence type="ECO:0000256" key="1">
    <source>
        <dbReference type="ARBA" id="ARBA00004651"/>
    </source>
</evidence>
<evidence type="ECO:0000256" key="6">
    <source>
        <dbReference type="ARBA" id="ARBA00023136"/>
    </source>
</evidence>